<feature type="region of interest" description="Disordered" evidence="1">
    <location>
        <begin position="1"/>
        <end position="39"/>
    </location>
</feature>
<accession>A0AAD3CGF3</accession>
<reference evidence="2 3" key="1">
    <citation type="journal article" date="2021" name="Sci. Rep.">
        <title>The genome of the diatom Chaetoceros tenuissimus carries an ancient integrated fragment of an extant virus.</title>
        <authorList>
            <person name="Hongo Y."/>
            <person name="Kimura K."/>
            <person name="Takaki Y."/>
            <person name="Yoshida Y."/>
            <person name="Baba S."/>
            <person name="Kobayashi G."/>
            <person name="Nagasaki K."/>
            <person name="Hano T."/>
            <person name="Tomaru Y."/>
        </authorList>
    </citation>
    <scope>NUCLEOTIDE SEQUENCE [LARGE SCALE GENOMIC DNA]</scope>
    <source>
        <strain evidence="2 3">NIES-3715</strain>
    </source>
</reference>
<proteinExistence type="predicted"/>
<evidence type="ECO:0000256" key="1">
    <source>
        <dbReference type="SAM" id="MobiDB-lite"/>
    </source>
</evidence>
<feature type="region of interest" description="Disordered" evidence="1">
    <location>
        <begin position="115"/>
        <end position="214"/>
    </location>
</feature>
<evidence type="ECO:0000313" key="3">
    <source>
        <dbReference type="Proteomes" id="UP001054902"/>
    </source>
</evidence>
<dbReference type="Proteomes" id="UP001054902">
    <property type="component" value="Unassembled WGS sequence"/>
</dbReference>
<feature type="compositionally biased region" description="Pro residues" evidence="1">
    <location>
        <begin position="248"/>
        <end position="262"/>
    </location>
</feature>
<feature type="compositionally biased region" description="Pro residues" evidence="1">
    <location>
        <begin position="120"/>
        <end position="138"/>
    </location>
</feature>
<feature type="compositionally biased region" description="Low complexity" evidence="1">
    <location>
        <begin position="139"/>
        <end position="148"/>
    </location>
</feature>
<name>A0AAD3CGF3_9STRA</name>
<dbReference type="AlphaFoldDB" id="A0AAD3CGF3"/>
<organism evidence="2 3">
    <name type="scientific">Chaetoceros tenuissimus</name>
    <dbReference type="NCBI Taxonomy" id="426638"/>
    <lineage>
        <taxon>Eukaryota</taxon>
        <taxon>Sar</taxon>
        <taxon>Stramenopiles</taxon>
        <taxon>Ochrophyta</taxon>
        <taxon>Bacillariophyta</taxon>
        <taxon>Coscinodiscophyceae</taxon>
        <taxon>Chaetocerotophycidae</taxon>
        <taxon>Chaetocerotales</taxon>
        <taxon>Chaetocerotaceae</taxon>
        <taxon>Chaetoceros</taxon>
    </lineage>
</organism>
<keyword evidence="3" id="KW-1185">Reference proteome</keyword>
<feature type="compositionally biased region" description="Basic and acidic residues" evidence="1">
    <location>
        <begin position="149"/>
        <end position="158"/>
    </location>
</feature>
<sequence>MKVYPLFRKRPAQKKRNVDSSTGASSSSKKAKSDQQEISWVRDESFPRYEPYAGKINAFLSSEDETYRLFLSDDSILNDAKKLIDIKFHRNNFHGIEATDPLGRIKGKRNASVLLTKIPSGPPAPSPLGPSPSGPPAPSLLGPSAPLSHTKESCKDLEELSYLDASEKPLEDPFWDALEQPSDDEAGTLEQPSDDGAGFLSGPVPSPPTASPAQQPIVEDVFEKETVQETFPDAEELFPDFSATTNASPPPSSPSPPAPSSPSPTTNASSPPSSPRFWDTVKGRANRILEKFTTTVCEIASGIAEIPKRYQQYQERLAEEAWNIVEEVFKRGVENHRDIVGSIWDDLQEAAVMYPPVKQGFLSYFRSGIIDLEKPGRLLVSIWHYVPISSSSFSGFCMKIVLAGLMFSSPTFWLHYQCFFAVFLVAGVCQQCIEHCPLFNTAKTEMVPGRHDTRTYDEKGGDKMRKEATCDTIPGTPMDWKGSKADWKKVMLAYRAAIPMFYWLLAEEFKFELLMIGYGNHVKYYVLAFFGDLLQHARVHFESCMHTAAFFYFPRADAIDHFVRVYVKSILFLKGEDWKDEAAVERDYHRVRDYFSFADFTMIPCECIQLKDDETHQDGATFVLYSSITALAKFLGTTPSNVQKHLARLDSYRGVIKRGDETFFVRTVESNEDFPRLCKHIKYETVVVQEVELSWVTGEGKLTKIGEMKSFPYVAKAASFLVEENGEECTSANRKKYEKAIRRRIHEKEDMSTKDTIPPRKDPKWIVGRSFEEVEFNIEDVVFELSQRKVANRVR</sequence>
<comment type="caution">
    <text evidence="2">The sequence shown here is derived from an EMBL/GenBank/DDBJ whole genome shotgun (WGS) entry which is preliminary data.</text>
</comment>
<dbReference type="EMBL" id="BLLK01000019">
    <property type="protein sequence ID" value="GFH44160.1"/>
    <property type="molecule type" value="Genomic_DNA"/>
</dbReference>
<gene>
    <name evidence="2" type="ORF">CTEN210_00635</name>
</gene>
<evidence type="ECO:0000313" key="2">
    <source>
        <dbReference type="EMBL" id="GFH44160.1"/>
    </source>
</evidence>
<feature type="region of interest" description="Disordered" evidence="1">
    <location>
        <begin position="240"/>
        <end position="277"/>
    </location>
</feature>
<protein>
    <submittedName>
        <fullName evidence="2">Uncharacterized protein</fullName>
    </submittedName>
</protein>